<dbReference type="InterPro" id="IPR036291">
    <property type="entry name" value="NAD(P)-bd_dom_sf"/>
</dbReference>
<dbReference type="SUPFAM" id="SSF51735">
    <property type="entry name" value="NAD(P)-binding Rossmann-fold domains"/>
    <property type="match status" value="1"/>
</dbReference>
<evidence type="ECO:0000313" key="4">
    <source>
        <dbReference type="EMBL" id="AUV81664.1"/>
    </source>
</evidence>
<dbReference type="Gene3D" id="3.40.50.720">
    <property type="entry name" value="NAD(P)-binding Rossmann-like Domain"/>
    <property type="match status" value="1"/>
</dbReference>
<reference evidence="4 5" key="1">
    <citation type="submission" date="2018-01" db="EMBL/GenBank/DDBJ databases">
        <title>Complete genome sequence of Salinigranum rubrum GX10T, an extremely halophilic archaeon isolated from a marine solar saltern.</title>
        <authorList>
            <person name="Han S."/>
        </authorList>
    </citation>
    <scope>NUCLEOTIDE SEQUENCE [LARGE SCALE GENOMIC DNA]</scope>
    <source>
        <strain evidence="4 5">GX10</strain>
    </source>
</reference>
<dbReference type="EMBL" id="CP026309">
    <property type="protein sequence ID" value="AUV81664.1"/>
    <property type="molecule type" value="Genomic_DNA"/>
</dbReference>
<dbReference type="InterPro" id="IPR008927">
    <property type="entry name" value="6-PGluconate_DH-like_C_sf"/>
</dbReference>
<feature type="compositionally biased region" description="Acidic residues" evidence="2">
    <location>
        <begin position="251"/>
        <end position="265"/>
    </location>
</feature>
<evidence type="ECO:0000256" key="1">
    <source>
        <dbReference type="ARBA" id="ARBA00023002"/>
    </source>
</evidence>
<keyword evidence="1" id="KW-0560">Oxidoreductase</keyword>
<feature type="region of interest" description="Disordered" evidence="2">
    <location>
        <begin position="243"/>
        <end position="265"/>
    </location>
</feature>
<dbReference type="PANTHER" id="PTHR21363:SF0">
    <property type="entry name" value="PREPHENATE DEHYDROGENASE [NADP(+)]"/>
    <property type="match status" value="1"/>
</dbReference>
<dbReference type="InterPro" id="IPR003099">
    <property type="entry name" value="Prephen_DH"/>
</dbReference>
<dbReference type="Proteomes" id="UP000236584">
    <property type="component" value="Chromosome"/>
</dbReference>
<dbReference type="GeneID" id="35592095"/>
<dbReference type="GO" id="GO:0070403">
    <property type="term" value="F:NAD+ binding"/>
    <property type="evidence" value="ECO:0007669"/>
    <property type="project" value="InterPro"/>
</dbReference>
<dbReference type="PANTHER" id="PTHR21363">
    <property type="entry name" value="PREPHENATE DEHYDROGENASE"/>
    <property type="match status" value="1"/>
</dbReference>
<dbReference type="GO" id="GO:0004665">
    <property type="term" value="F:prephenate dehydrogenase (NADP+) activity"/>
    <property type="evidence" value="ECO:0007669"/>
    <property type="project" value="InterPro"/>
</dbReference>
<protein>
    <submittedName>
        <fullName evidence="4">Prephenate dehydrogenase</fullName>
    </submittedName>
</protein>
<organism evidence="4 5">
    <name type="scientific">Salinigranum rubrum</name>
    <dbReference type="NCBI Taxonomy" id="755307"/>
    <lineage>
        <taxon>Archaea</taxon>
        <taxon>Methanobacteriati</taxon>
        <taxon>Methanobacteriota</taxon>
        <taxon>Stenosarchaea group</taxon>
        <taxon>Halobacteria</taxon>
        <taxon>Halobacteriales</taxon>
        <taxon>Haloferacaceae</taxon>
        <taxon>Salinigranum</taxon>
    </lineage>
</organism>
<sequence length="265" mass="27380">MRLLVVGAGSMGRWFADTVGAHVPGDVDVAFADADPSAAAAAAASLDVRDVPVDGDERFDVVCVAVPISAVETSIAEQARRARDGIVDVSGVMTPPVAAMRRALPDGERVSLHPLFAPSNAPGTVASVVDAAGPTTDRIQAALEAAGNTVFDTTAAEHDRAMETVQSSAHAAVLAYALAANEVRPEFHTPVSAALAEAVEMVTGGTPRVYREIQETFDGADRVAEAAARLAAAEGAEFDDLYREASAGLSGEDEVEERDVGEETP</sequence>
<dbReference type="KEGG" id="srub:C2R22_08355"/>
<proteinExistence type="predicted"/>
<dbReference type="PROSITE" id="PS51176">
    <property type="entry name" value="PDH_ADH"/>
    <property type="match status" value="1"/>
</dbReference>
<dbReference type="GO" id="GO:0008977">
    <property type="term" value="F:prephenate dehydrogenase (NAD+) activity"/>
    <property type="evidence" value="ECO:0007669"/>
    <property type="project" value="InterPro"/>
</dbReference>
<evidence type="ECO:0000259" key="3">
    <source>
        <dbReference type="PROSITE" id="PS51176"/>
    </source>
</evidence>
<accession>A0A2I8VIF1</accession>
<evidence type="ECO:0000313" key="5">
    <source>
        <dbReference type="Proteomes" id="UP000236584"/>
    </source>
</evidence>
<dbReference type="GO" id="GO:0006571">
    <property type="term" value="P:tyrosine biosynthetic process"/>
    <property type="evidence" value="ECO:0007669"/>
    <property type="project" value="InterPro"/>
</dbReference>
<dbReference type="Pfam" id="PF02153">
    <property type="entry name" value="PDH_N"/>
    <property type="match status" value="1"/>
</dbReference>
<name>A0A2I8VIF1_9EURY</name>
<dbReference type="InterPro" id="IPR046826">
    <property type="entry name" value="PDH_N"/>
</dbReference>
<gene>
    <name evidence="4" type="ORF">C2R22_08355</name>
</gene>
<dbReference type="OrthoDB" id="24743at2157"/>
<dbReference type="RefSeq" id="WP_103425352.1">
    <property type="nucleotide sequence ID" value="NZ_CP026309.1"/>
</dbReference>
<evidence type="ECO:0000256" key="2">
    <source>
        <dbReference type="SAM" id="MobiDB-lite"/>
    </source>
</evidence>
<dbReference type="InterPro" id="IPR050812">
    <property type="entry name" value="Preph/Arog_dehydrog"/>
</dbReference>
<keyword evidence="5" id="KW-1185">Reference proteome</keyword>
<feature type="domain" description="Prephenate/arogenate dehydrogenase" evidence="3">
    <location>
        <begin position="1"/>
        <end position="265"/>
    </location>
</feature>
<dbReference type="AlphaFoldDB" id="A0A2I8VIF1"/>
<dbReference type="SUPFAM" id="SSF48179">
    <property type="entry name" value="6-phosphogluconate dehydrogenase C-terminal domain-like"/>
    <property type="match status" value="1"/>
</dbReference>